<dbReference type="RefSeq" id="XP_067816917.1">
    <property type="nucleotide sequence ID" value="XM_067962614.1"/>
</dbReference>
<keyword evidence="4 5" id="KW-0539">Nucleus</keyword>
<accession>A0A976FIT6</accession>
<comment type="similarity">
    <text evidence="2 5">Belongs to the RRS1 family.</text>
</comment>
<gene>
    <name evidence="7" type="ORF">CCR75_004528</name>
</gene>
<organism evidence="7 8">
    <name type="scientific">Bremia lactucae</name>
    <name type="common">Lettuce downy mildew</name>
    <dbReference type="NCBI Taxonomy" id="4779"/>
    <lineage>
        <taxon>Eukaryota</taxon>
        <taxon>Sar</taxon>
        <taxon>Stramenopiles</taxon>
        <taxon>Oomycota</taxon>
        <taxon>Peronosporomycetes</taxon>
        <taxon>Peronosporales</taxon>
        <taxon>Peronosporaceae</taxon>
        <taxon>Bremia</taxon>
    </lineage>
</organism>
<comment type="caution">
    <text evidence="7">The sequence shown here is derived from an EMBL/GenBank/DDBJ whole genome shotgun (WGS) entry which is preliminary data.</text>
</comment>
<dbReference type="Pfam" id="PF04939">
    <property type="entry name" value="RRS1"/>
    <property type="match status" value="1"/>
</dbReference>
<dbReference type="EMBL" id="SHOA02000006">
    <property type="protein sequence ID" value="TDH67418.1"/>
    <property type="molecule type" value="Genomic_DNA"/>
</dbReference>
<keyword evidence="8" id="KW-1185">Reference proteome</keyword>
<feature type="compositionally biased region" description="Basic and acidic residues" evidence="6">
    <location>
        <begin position="278"/>
        <end position="291"/>
    </location>
</feature>
<comment type="function">
    <text evidence="5">Involved in ribosomal large subunit assembly.</text>
</comment>
<name>A0A976FIT6_BRELC</name>
<evidence type="ECO:0000256" key="2">
    <source>
        <dbReference type="ARBA" id="ARBA00010077"/>
    </source>
</evidence>
<evidence type="ECO:0000256" key="5">
    <source>
        <dbReference type="RuleBase" id="RU364132"/>
    </source>
</evidence>
<dbReference type="OrthoDB" id="28455at2759"/>
<evidence type="ECO:0000256" key="1">
    <source>
        <dbReference type="ARBA" id="ARBA00004123"/>
    </source>
</evidence>
<sequence length="324" mass="36596">MVVKASEIAPVAYAVGSTSDVLKEDDLTYDLGNLAAFDTHPFSYENEKQLALHARENVQLLMNHIFELPRVLSDMGPLAQLPPPQTILPREKPLPKPKIETKWEKFAKDKGIDKRKKSRKVFDEAKGEWSHTWGYQRASDDMNDWAVETKAGDQADPWTKRKQEKRARVDKNTRAQANNLKQGRGKQLNASATIRTPTGIPLELLDTDNIKAKQRGKEGTSQALEKVQFSTASMGKFDAMRQGETERKVKGKRNHFLPTTGAEATERERSLNALKRVLGREENAGKKKGGMEEEEDAKDSGKRKKKGKQLKNFTKGATKKRRMK</sequence>
<dbReference type="InterPro" id="IPR007023">
    <property type="entry name" value="Ribosom_reg"/>
</dbReference>
<evidence type="ECO:0000256" key="3">
    <source>
        <dbReference type="ARBA" id="ARBA00022517"/>
    </source>
</evidence>
<proteinExistence type="inferred from homology"/>
<dbReference type="GeneID" id="94348285"/>
<reference evidence="7 8" key="1">
    <citation type="journal article" date="2021" name="Genome Biol.">
        <title>AFLAP: assembly-free linkage analysis pipeline using k-mers from genome sequencing data.</title>
        <authorList>
            <person name="Fletcher K."/>
            <person name="Zhang L."/>
            <person name="Gil J."/>
            <person name="Han R."/>
            <person name="Cavanaugh K."/>
            <person name="Michelmore R."/>
        </authorList>
    </citation>
    <scope>NUCLEOTIDE SEQUENCE [LARGE SCALE GENOMIC DNA]</scope>
    <source>
        <strain evidence="7 8">SF5</strain>
    </source>
</reference>
<dbReference type="GO" id="GO:0005634">
    <property type="term" value="C:nucleus"/>
    <property type="evidence" value="ECO:0007669"/>
    <property type="project" value="UniProtKB-SubCell"/>
</dbReference>
<keyword evidence="3 5" id="KW-0690">Ribosome biogenesis</keyword>
<comment type="subcellular location">
    <subcellularLocation>
        <location evidence="1 5">Nucleus</location>
    </subcellularLocation>
</comment>
<dbReference type="GO" id="GO:0042254">
    <property type="term" value="P:ribosome biogenesis"/>
    <property type="evidence" value="ECO:0007669"/>
    <property type="project" value="UniProtKB-KW"/>
</dbReference>
<evidence type="ECO:0000256" key="6">
    <source>
        <dbReference type="SAM" id="MobiDB-lite"/>
    </source>
</evidence>
<dbReference type="AlphaFoldDB" id="A0A976FIT6"/>
<feature type="compositionally biased region" description="Basic and acidic residues" evidence="6">
    <location>
        <begin position="151"/>
        <end position="173"/>
    </location>
</feature>
<dbReference type="KEGG" id="blac:94348285"/>
<protein>
    <recommendedName>
        <fullName evidence="5">Ribosome biogenesis regulatory protein</fullName>
    </recommendedName>
</protein>
<evidence type="ECO:0000313" key="8">
    <source>
        <dbReference type="Proteomes" id="UP000294530"/>
    </source>
</evidence>
<feature type="region of interest" description="Disordered" evidence="6">
    <location>
        <begin position="235"/>
        <end position="324"/>
    </location>
</feature>
<evidence type="ECO:0000313" key="7">
    <source>
        <dbReference type="EMBL" id="TDH67418.1"/>
    </source>
</evidence>
<evidence type="ECO:0000256" key="4">
    <source>
        <dbReference type="ARBA" id="ARBA00023242"/>
    </source>
</evidence>
<dbReference type="Proteomes" id="UP000294530">
    <property type="component" value="Unassembled WGS sequence"/>
</dbReference>
<feature type="region of interest" description="Disordered" evidence="6">
    <location>
        <begin position="151"/>
        <end position="188"/>
    </location>
</feature>
<feature type="compositionally biased region" description="Basic and acidic residues" evidence="6">
    <location>
        <begin position="238"/>
        <end position="248"/>
    </location>
</feature>